<dbReference type="GO" id="GO:0000976">
    <property type="term" value="F:transcription cis-regulatory region binding"/>
    <property type="evidence" value="ECO:0007669"/>
    <property type="project" value="TreeGrafter"/>
</dbReference>
<keyword evidence="2" id="KW-0805">Transcription regulation</keyword>
<dbReference type="Gene3D" id="3.40.50.2300">
    <property type="match status" value="2"/>
</dbReference>
<sequence>MADIARKCGVHVTTVSLALRNSPRLPEQTRLAIQDAARSLGYAPDPLLRALVSYRHNIADRRCPPTIAYITNWDTCWGWKTVTAHPNFYDGALRAADELGFKLEHFWMREPGLTHGRLSQILRARGINGIIIASHVREIDHALRLDWDHFSAVKIDYFPHEPALHNVTNNQCDIIRLAMRRVIAAGYRRIGFVMHRGWDHSVDHLWTAGYLCEQENLSPADRIPMHLFPGPEPVERWMNQSKSEVVPDLAEFRDWLEKHRPEIVISKGSFVLPHLRTLGLEIPRDIAFADVFLENFDGTVAGVRQNHETVGALALETLSGLLQHNKRGVPHIPKTTFVEGTWFDGATLPPFTARGASSSGVSGSRRSPRATARPRPARKTVSILNIE</sequence>
<keyword evidence="8" id="KW-1185">Reference proteome</keyword>
<name>A0A178IEI0_9BACT</name>
<keyword evidence="4" id="KW-0804">Transcription</keyword>
<comment type="caution">
    <text evidence="7">The sequence shown here is derived from an EMBL/GenBank/DDBJ whole genome shotgun (WGS) entry which is preliminary data.</text>
</comment>
<evidence type="ECO:0000256" key="4">
    <source>
        <dbReference type="ARBA" id="ARBA00023163"/>
    </source>
</evidence>
<dbReference type="PANTHER" id="PTHR30146:SF148">
    <property type="entry name" value="HTH-TYPE TRANSCRIPTIONAL REPRESSOR PURR-RELATED"/>
    <property type="match status" value="1"/>
</dbReference>
<feature type="domain" description="HTH lacI-type" evidence="6">
    <location>
        <begin position="1"/>
        <end position="53"/>
    </location>
</feature>
<dbReference type="GO" id="GO:0003700">
    <property type="term" value="F:DNA-binding transcription factor activity"/>
    <property type="evidence" value="ECO:0007669"/>
    <property type="project" value="TreeGrafter"/>
</dbReference>
<dbReference type="SUPFAM" id="SSF53822">
    <property type="entry name" value="Periplasmic binding protein-like I"/>
    <property type="match status" value="1"/>
</dbReference>
<evidence type="ECO:0000313" key="8">
    <source>
        <dbReference type="Proteomes" id="UP000078486"/>
    </source>
</evidence>
<dbReference type="Proteomes" id="UP000078486">
    <property type="component" value="Unassembled WGS sequence"/>
</dbReference>
<proteinExistence type="predicted"/>
<dbReference type="InterPro" id="IPR028082">
    <property type="entry name" value="Peripla_BP_I"/>
</dbReference>
<dbReference type="AlphaFoldDB" id="A0A178IEI0"/>
<feature type="compositionally biased region" description="Low complexity" evidence="5">
    <location>
        <begin position="354"/>
        <end position="374"/>
    </location>
</feature>
<dbReference type="InterPro" id="IPR010982">
    <property type="entry name" value="Lambda_DNA-bd_dom_sf"/>
</dbReference>
<dbReference type="Pfam" id="PF00356">
    <property type="entry name" value="LacI"/>
    <property type="match status" value="1"/>
</dbReference>
<protein>
    <recommendedName>
        <fullName evidence="6">HTH lacI-type domain-containing protein</fullName>
    </recommendedName>
</protein>
<keyword evidence="1" id="KW-0678">Repressor</keyword>
<dbReference type="Gene3D" id="1.10.260.40">
    <property type="entry name" value="lambda repressor-like DNA-binding domains"/>
    <property type="match status" value="1"/>
</dbReference>
<evidence type="ECO:0000256" key="3">
    <source>
        <dbReference type="ARBA" id="ARBA00023125"/>
    </source>
</evidence>
<organism evidence="7 8">
    <name type="scientific">Termitidicoccus mucosus</name>
    <dbReference type="NCBI Taxonomy" id="1184151"/>
    <lineage>
        <taxon>Bacteria</taxon>
        <taxon>Pseudomonadati</taxon>
        <taxon>Verrucomicrobiota</taxon>
        <taxon>Opitutia</taxon>
        <taxon>Opitutales</taxon>
        <taxon>Opitutaceae</taxon>
        <taxon>Termitidicoccus</taxon>
    </lineage>
</organism>
<dbReference type="SUPFAM" id="SSF47413">
    <property type="entry name" value="lambda repressor-like DNA-binding domains"/>
    <property type="match status" value="1"/>
</dbReference>
<dbReference type="STRING" id="1184151.AW736_22990"/>
<dbReference type="PROSITE" id="PS50932">
    <property type="entry name" value="HTH_LACI_2"/>
    <property type="match status" value="1"/>
</dbReference>
<evidence type="ECO:0000256" key="5">
    <source>
        <dbReference type="SAM" id="MobiDB-lite"/>
    </source>
</evidence>
<evidence type="ECO:0000259" key="6">
    <source>
        <dbReference type="PROSITE" id="PS50932"/>
    </source>
</evidence>
<dbReference type="SMART" id="SM00354">
    <property type="entry name" value="HTH_LACI"/>
    <property type="match status" value="1"/>
</dbReference>
<dbReference type="InterPro" id="IPR000843">
    <property type="entry name" value="HTH_LacI"/>
</dbReference>
<evidence type="ECO:0000256" key="1">
    <source>
        <dbReference type="ARBA" id="ARBA00022491"/>
    </source>
</evidence>
<evidence type="ECO:0000256" key="2">
    <source>
        <dbReference type="ARBA" id="ARBA00023015"/>
    </source>
</evidence>
<gene>
    <name evidence="7" type="ORF">AW736_22990</name>
</gene>
<dbReference type="EMBL" id="LRRQ01000171">
    <property type="protein sequence ID" value="OAM87436.1"/>
    <property type="molecule type" value="Genomic_DNA"/>
</dbReference>
<keyword evidence="3" id="KW-0238">DNA-binding</keyword>
<dbReference type="PANTHER" id="PTHR30146">
    <property type="entry name" value="LACI-RELATED TRANSCRIPTIONAL REPRESSOR"/>
    <property type="match status" value="1"/>
</dbReference>
<dbReference type="CDD" id="cd01392">
    <property type="entry name" value="HTH_LacI"/>
    <property type="match status" value="1"/>
</dbReference>
<evidence type="ECO:0000313" key="7">
    <source>
        <dbReference type="EMBL" id="OAM87436.1"/>
    </source>
</evidence>
<feature type="region of interest" description="Disordered" evidence="5">
    <location>
        <begin position="354"/>
        <end position="387"/>
    </location>
</feature>
<reference evidence="7 8" key="1">
    <citation type="submission" date="2016-01" db="EMBL/GenBank/DDBJ databases">
        <title>High potential of lignocellulose degradation of a new Verrucomicrobia species.</title>
        <authorList>
            <person name="Wang Y."/>
            <person name="Shi Y."/>
            <person name="Qiu Z."/>
            <person name="Liu S."/>
            <person name="Yang H."/>
        </authorList>
    </citation>
    <scope>NUCLEOTIDE SEQUENCE [LARGE SCALE GENOMIC DNA]</scope>
    <source>
        <strain evidence="7 8">TSB47</strain>
    </source>
</reference>
<accession>A0A178IEI0</accession>